<organism evidence="1 2">
    <name type="scientific">Colletotrichum spaethianum</name>
    <dbReference type="NCBI Taxonomy" id="700344"/>
    <lineage>
        <taxon>Eukaryota</taxon>
        <taxon>Fungi</taxon>
        <taxon>Dikarya</taxon>
        <taxon>Ascomycota</taxon>
        <taxon>Pezizomycotina</taxon>
        <taxon>Sordariomycetes</taxon>
        <taxon>Hypocreomycetidae</taxon>
        <taxon>Glomerellales</taxon>
        <taxon>Glomerellaceae</taxon>
        <taxon>Colletotrichum</taxon>
        <taxon>Colletotrichum spaethianum species complex</taxon>
    </lineage>
</organism>
<dbReference type="AlphaFoldDB" id="A0AA37NYK3"/>
<dbReference type="EMBL" id="BQXU01000015">
    <property type="protein sequence ID" value="GKT46327.1"/>
    <property type="molecule type" value="Genomic_DNA"/>
</dbReference>
<proteinExistence type="predicted"/>
<accession>A0AA37NYK3</accession>
<name>A0AA37NYK3_9PEZI</name>
<keyword evidence="2" id="KW-1185">Reference proteome</keyword>
<comment type="caution">
    <text evidence="1">The sequence shown here is derived from an EMBL/GenBank/DDBJ whole genome shotgun (WGS) entry which is preliminary data.</text>
</comment>
<dbReference type="RefSeq" id="XP_049128677.1">
    <property type="nucleotide sequence ID" value="XM_049272720.1"/>
</dbReference>
<evidence type="ECO:0000313" key="1">
    <source>
        <dbReference type="EMBL" id="GKT46327.1"/>
    </source>
</evidence>
<dbReference type="Proteomes" id="UP001055115">
    <property type="component" value="Unassembled WGS sequence"/>
</dbReference>
<dbReference type="GeneID" id="73327310"/>
<evidence type="ECO:0000313" key="2">
    <source>
        <dbReference type="Proteomes" id="UP001055115"/>
    </source>
</evidence>
<gene>
    <name evidence="1" type="ORF">ColSpa_06508</name>
</gene>
<reference evidence="1 2" key="1">
    <citation type="submission" date="2022-03" db="EMBL/GenBank/DDBJ databases">
        <title>Genome data of Colletotrichum spp.</title>
        <authorList>
            <person name="Utami Y.D."/>
            <person name="Hiruma K."/>
        </authorList>
    </citation>
    <scope>NUCLEOTIDE SEQUENCE [LARGE SCALE GENOMIC DNA]</scope>
    <source>
        <strain evidence="1 2">MAFF 239500</strain>
    </source>
</reference>
<sequence length="111" mass="11762">MKVFETAALTSVLLSSATRAAAYTGALISLHKMLVEADSNTKSEALETQALKRYLETNFTVEIQTVEGDRQNVYAYPGAANDEIWGHGISDAKGSAAAQIMVASPPSRAAT</sequence>
<protein>
    <submittedName>
        <fullName evidence="1">Peptidase M20 domain-containing protein</fullName>
    </submittedName>
</protein>